<protein>
    <submittedName>
        <fullName evidence="7">DUF423 domain-containing protein</fullName>
    </submittedName>
</protein>
<dbReference type="InterPro" id="IPR006696">
    <property type="entry name" value="DUF423"/>
</dbReference>
<name>A0ABT2VPJ3_9ALTE</name>
<organism evidence="7 8">
    <name type="scientific">Alteromonas salexigens</name>
    <dbReference type="NCBI Taxonomy" id="2982530"/>
    <lineage>
        <taxon>Bacteria</taxon>
        <taxon>Pseudomonadati</taxon>
        <taxon>Pseudomonadota</taxon>
        <taxon>Gammaproteobacteria</taxon>
        <taxon>Alteromonadales</taxon>
        <taxon>Alteromonadaceae</taxon>
        <taxon>Alteromonas/Salinimonas group</taxon>
        <taxon>Alteromonas</taxon>
    </lineage>
</organism>
<dbReference type="PANTHER" id="PTHR43461:SF1">
    <property type="entry name" value="TRANSMEMBRANE PROTEIN 256"/>
    <property type="match status" value="1"/>
</dbReference>
<proteinExistence type="inferred from homology"/>
<evidence type="ECO:0000256" key="2">
    <source>
        <dbReference type="ARBA" id="ARBA00009694"/>
    </source>
</evidence>
<evidence type="ECO:0000256" key="6">
    <source>
        <dbReference type="SAM" id="Phobius"/>
    </source>
</evidence>
<evidence type="ECO:0000256" key="5">
    <source>
        <dbReference type="ARBA" id="ARBA00023136"/>
    </source>
</evidence>
<evidence type="ECO:0000256" key="3">
    <source>
        <dbReference type="ARBA" id="ARBA00022692"/>
    </source>
</evidence>
<gene>
    <name evidence="7" type="ORF">OCL06_04455</name>
</gene>
<evidence type="ECO:0000256" key="1">
    <source>
        <dbReference type="ARBA" id="ARBA00004141"/>
    </source>
</evidence>
<reference evidence="8" key="1">
    <citation type="submission" date="2023-07" db="EMBL/GenBank/DDBJ databases">
        <title>Study on multiphase classification of strain Alteromonas salexigens isolated from the Yellow Sea.</title>
        <authorList>
            <person name="Sun L."/>
        </authorList>
    </citation>
    <scope>NUCLEOTIDE SEQUENCE [LARGE SCALE GENOMIC DNA]</scope>
    <source>
        <strain evidence="8">ASW11-19</strain>
    </source>
</reference>
<dbReference type="PANTHER" id="PTHR43461">
    <property type="entry name" value="TRANSMEMBRANE PROTEIN 256"/>
    <property type="match status" value="1"/>
</dbReference>
<dbReference type="Pfam" id="PF04241">
    <property type="entry name" value="DUF423"/>
    <property type="match status" value="1"/>
</dbReference>
<feature type="transmembrane region" description="Helical" evidence="6">
    <location>
        <begin position="101"/>
        <end position="119"/>
    </location>
</feature>
<dbReference type="RefSeq" id="WP_262992545.1">
    <property type="nucleotide sequence ID" value="NZ_JAOTJC010000006.1"/>
</dbReference>
<dbReference type="Proteomes" id="UP001209257">
    <property type="component" value="Unassembled WGS sequence"/>
</dbReference>
<dbReference type="EMBL" id="JAOTJC010000006">
    <property type="protein sequence ID" value="MCU7553844.1"/>
    <property type="molecule type" value="Genomic_DNA"/>
</dbReference>
<keyword evidence="8" id="KW-1185">Reference proteome</keyword>
<keyword evidence="5 6" id="KW-0472">Membrane</keyword>
<evidence type="ECO:0000256" key="4">
    <source>
        <dbReference type="ARBA" id="ARBA00022989"/>
    </source>
</evidence>
<feature type="transmembrane region" description="Helical" evidence="6">
    <location>
        <begin position="73"/>
        <end position="95"/>
    </location>
</feature>
<evidence type="ECO:0000313" key="8">
    <source>
        <dbReference type="Proteomes" id="UP001209257"/>
    </source>
</evidence>
<comment type="similarity">
    <text evidence="2">Belongs to the UPF0382 family.</text>
</comment>
<sequence length="125" mass="13381">MRKLIIIAAASGALAVVLGAFGAHGLKSLLTAAQLNTFETGVRYQMYHALALLALPVLIPLADLRWLRRAGMAFILGTLLFSGSLYMMVLLQAAWAGPITPVGGGLFILGWLALIIALWKGQRHD</sequence>
<feature type="transmembrane region" description="Helical" evidence="6">
    <location>
        <begin position="46"/>
        <end position="66"/>
    </location>
</feature>
<keyword evidence="4 6" id="KW-1133">Transmembrane helix</keyword>
<comment type="caution">
    <text evidence="7">The sequence shown here is derived from an EMBL/GenBank/DDBJ whole genome shotgun (WGS) entry which is preliminary data.</text>
</comment>
<keyword evidence="3 6" id="KW-0812">Transmembrane</keyword>
<evidence type="ECO:0000313" key="7">
    <source>
        <dbReference type="EMBL" id="MCU7553844.1"/>
    </source>
</evidence>
<comment type="subcellular location">
    <subcellularLocation>
        <location evidence="1">Membrane</location>
        <topology evidence="1">Multi-pass membrane protein</topology>
    </subcellularLocation>
</comment>
<accession>A0ABT2VPJ3</accession>